<protein>
    <recommendedName>
        <fullName evidence="1">DUF2470 domain-containing protein</fullName>
    </recommendedName>
</protein>
<accession>A0AAN8UIA4</accession>
<dbReference type="Proteomes" id="UP001370490">
    <property type="component" value="Unassembled WGS sequence"/>
</dbReference>
<comment type="caution">
    <text evidence="2">The sequence shown here is derived from an EMBL/GenBank/DDBJ whole genome shotgun (WGS) entry which is preliminary data.</text>
</comment>
<dbReference type="SUPFAM" id="SSF50475">
    <property type="entry name" value="FMN-binding split barrel"/>
    <property type="match status" value="1"/>
</dbReference>
<dbReference type="PANTHER" id="PTHR13343">
    <property type="entry name" value="CREG1 PROTEIN"/>
    <property type="match status" value="1"/>
</dbReference>
<name>A0AAN8UIA4_9MAGN</name>
<dbReference type="Gene3D" id="2.30.110.10">
    <property type="entry name" value="Electron Transport, Fmn-binding Protein, Chain A"/>
    <property type="match status" value="1"/>
</dbReference>
<sequence>MISRTQTLLTTPSTSIFPTTNSQFHKQSAASSCRIKLRKTQFRKSLYQTLKCSATVVSEPIRAESEHKPSPAEVSRTIMELSSVGTISTLTHEGWPLGFGVRFAVDSHGTPVLCFDAPTNQISPDMRSSLHVQLIPTQLKQCGLRTPQCTIQGIIEKPEDRMALKRLHSVWKKRFGEEVDENLIYVIAVERVLQMEDFNEDGMWVTSVGYRGAKPDPLRDFAEKLVDEINANNMEDVLRFSRICADLNFQVSEAKIVWVDRLGFDMRLWSAQNGVYEIRIPFPREVADEKGAKSSFNCMSQLAWEVEKNFQALDFEKVKQLKQIIHRRT</sequence>
<dbReference type="Pfam" id="PF10615">
    <property type="entry name" value="DUF2470"/>
    <property type="match status" value="1"/>
</dbReference>
<dbReference type="FunFam" id="2.30.110.10:FF:000015">
    <property type="entry name" value="Glutamyl-tRNA reductase-binding protein, chloroplastic"/>
    <property type="match status" value="1"/>
</dbReference>
<dbReference type="InterPro" id="IPR019595">
    <property type="entry name" value="DUF2470"/>
</dbReference>
<evidence type="ECO:0000259" key="1">
    <source>
        <dbReference type="Pfam" id="PF10615"/>
    </source>
</evidence>
<dbReference type="PANTHER" id="PTHR13343:SF22">
    <property type="entry name" value="GLUTAMYL-TRNA REDUCTASE-BINDING PROTEIN, CHLOROPLASTIC"/>
    <property type="match status" value="1"/>
</dbReference>
<dbReference type="Gene3D" id="3.20.180.10">
    <property type="entry name" value="PNP-oxidase-like"/>
    <property type="match status" value="1"/>
</dbReference>
<dbReference type="EMBL" id="JBAMMX010000028">
    <property type="protein sequence ID" value="KAK6911112.1"/>
    <property type="molecule type" value="Genomic_DNA"/>
</dbReference>
<gene>
    <name evidence="2" type="ORF">RJ641_023205</name>
</gene>
<evidence type="ECO:0000313" key="3">
    <source>
        <dbReference type="Proteomes" id="UP001370490"/>
    </source>
</evidence>
<dbReference type="AlphaFoldDB" id="A0AAN8UIA4"/>
<dbReference type="InterPro" id="IPR012349">
    <property type="entry name" value="Split_barrel_FMN-bd"/>
</dbReference>
<evidence type="ECO:0000313" key="2">
    <source>
        <dbReference type="EMBL" id="KAK6911112.1"/>
    </source>
</evidence>
<proteinExistence type="predicted"/>
<keyword evidence="3" id="KW-1185">Reference proteome</keyword>
<dbReference type="InterPro" id="IPR037119">
    <property type="entry name" value="Haem_oxidase_HugZ-like_sf"/>
</dbReference>
<dbReference type="GO" id="GO:0009507">
    <property type="term" value="C:chloroplast"/>
    <property type="evidence" value="ECO:0007669"/>
    <property type="project" value="TreeGrafter"/>
</dbReference>
<reference evidence="2 3" key="1">
    <citation type="submission" date="2023-12" db="EMBL/GenBank/DDBJ databases">
        <title>A high-quality genome assembly for Dillenia turbinata (Dilleniales).</title>
        <authorList>
            <person name="Chanderbali A."/>
        </authorList>
    </citation>
    <scope>NUCLEOTIDE SEQUENCE [LARGE SCALE GENOMIC DNA]</scope>
    <source>
        <strain evidence="2">LSX21</strain>
        <tissue evidence="2">Leaf</tissue>
    </source>
</reference>
<feature type="domain" description="DUF2470" evidence="1">
    <location>
        <begin position="224"/>
        <end position="296"/>
    </location>
</feature>
<organism evidence="2 3">
    <name type="scientific">Dillenia turbinata</name>
    <dbReference type="NCBI Taxonomy" id="194707"/>
    <lineage>
        <taxon>Eukaryota</taxon>
        <taxon>Viridiplantae</taxon>
        <taxon>Streptophyta</taxon>
        <taxon>Embryophyta</taxon>
        <taxon>Tracheophyta</taxon>
        <taxon>Spermatophyta</taxon>
        <taxon>Magnoliopsida</taxon>
        <taxon>eudicotyledons</taxon>
        <taxon>Gunneridae</taxon>
        <taxon>Pentapetalae</taxon>
        <taxon>Dilleniales</taxon>
        <taxon>Dilleniaceae</taxon>
        <taxon>Dillenia</taxon>
    </lineage>
</organism>